<evidence type="ECO:0000256" key="3">
    <source>
        <dbReference type="ARBA" id="ARBA00022729"/>
    </source>
</evidence>
<dbReference type="PATRIC" id="fig|68892.8.peg.2044"/>
<protein>
    <recommendedName>
        <fullName evidence="8">Gram-positive cocci surface proteins LPxTG domain-containing protein</fullName>
    </recommendedName>
</protein>
<comment type="caution">
    <text evidence="9">The sequence shown here is derived from an EMBL/GenBank/DDBJ whole genome shotgun (WGS) entry which is preliminary data.</text>
</comment>
<evidence type="ECO:0000313" key="9">
    <source>
        <dbReference type="EMBL" id="KXU12060.1"/>
    </source>
</evidence>
<evidence type="ECO:0000256" key="1">
    <source>
        <dbReference type="ARBA" id="ARBA00022512"/>
    </source>
</evidence>
<name>A0A139RBC6_9STRE</name>
<keyword evidence="2" id="KW-0964">Secreted</keyword>
<feature type="compositionally biased region" description="Basic and acidic residues" evidence="6">
    <location>
        <begin position="103"/>
        <end position="132"/>
    </location>
</feature>
<feature type="coiled-coil region" evidence="5">
    <location>
        <begin position="527"/>
        <end position="655"/>
    </location>
</feature>
<gene>
    <name evidence="9" type="ORF">SINDD18_01875</name>
</gene>
<evidence type="ECO:0000256" key="2">
    <source>
        <dbReference type="ARBA" id="ARBA00022525"/>
    </source>
</evidence>
<evidence type="ECO:0000256" key="5">
    <source>
        <dbReference type="SAM" id="Coils"/>
    </source>
</evidence>
<dbReference type="Proteomes" id="UP000072578">
    <property type="component" value="Unassembled WGS sequence"/>
</dbReference>
<keyword evidence="5" id="KW-0175">Coiled coil</keyword>
<accession>A0A139RBC6</accession>
<dbReference type="RefSeq" id="WP_061863974.1">
    <property type="nucleotide sequence ID" value="NZ_KQ970825.1"/>
</dbReference>
<feature type="region of interest" description="Disordered" evidence="6">
    <location>
        <begin position="28"/>
        <end position="47"/>
    </location>
</feature>
<evidence type="ECO:0000256" key="6">
    <source>
        <dbReference type="SAM" id="MobiDB-lite"/>
    </source>
</evidence>
<proteinExistence type="predicted"/>
<keyword evidence="4" id="KW-0572">Peptidoglycan-anchor</keyword>
<feature type="region of interest" description="Disordered" evidence="6">
    <location>
        <begin position="101"/>
        <end position="175"/>
    </location>
</feature>
<sequence length="861" mass="94616">MEMMNEVKKVLLAGAIATAAVGATTQASAEELKPTEPISGSQQKTATKKTVTETDVAISQANVDQANTVVKKHEEIVNTAQNEVNDAEKVVDEATETVTQAEKVVDEATPKNIQDAKEDVSAKEIAEKKAQKELSSAEEQQNQDEKNVTDQEANVTEATRKLADKTEEVTDAEHSVAEKQAILDGTGVAGIVANAEAAKLNLEMSEKTEAQARQEFELAKEADDQRASKLKQAEAEVTSTEGTRLVKAKELDQATTQAINAENLYRVAKENLSKAQSILDSLTTTSITYPAGYVEALKAYFNNPTEENSNKLQEIAKKGMTAAGFSSPDGGETYYGNPTSPFKQSEADKKTVIADVNHLSAEVQDELAIFNAHLINDFRQLMGTDDIPVLVNRDMQKVAQKVTQLSTNQYGHDLDALNNVAKEVGLNQGNQGLLTENIGFQNADNVVTLADLKQQAYNNMIMMLFYDKHADWGHALNFAGLDCKSVTLQYIGVATRKTDLGLVAMHYVGTDSKTIDLLKNGFHQEVKIDTKNNLASLQERIQVARNSVAQAQDTYDTAETKRKDAQARKEQAQTEYTQAEVTAQNAVTNRNDIQNIALKAPEAEVKLKQAEANLKKASLENKQAQEALEQLNADVQNKREVLALAKDKLAEKQTEWKSLNEALTAEKEALLAKQGELTRIKELVLNRQALLSESTEALKASKERVEVLKNAPQLLEKAKVNLETAQEVLKEKKSVLELALAKLESAKAEQRKVLEAHEELLSAFRDYLEAQQEIGHQKELTVQKASIEQEGTHSTPVVQNGKTAKYVHEQVAKVKDPVYQVPAATYELPKTGEKSSSLWLLGMVTVSLLSLLKIKRESKEN</sequence>
<feature type="domain" description="Gram-positive cocci surface proteins LPxTG" evidence="8">
    <location>
        <begin position="828"/>
        <end position="861"/>
    </location>
</feature>
<feature type="compositionally biased region" description="Polar residues" evidence="6">
    <location>
        <begin position="38"/>
        <end position="47"/>
    </location>
</feature>
<reference evidence="9 10" key="1">
    <citation type="submission" date="2016-01" db="EMBL/GenBank/DDBJ databases">
        <title>Highly variable Streptococcus oralis are common among viridans streptococci isolated from primates.</title>
        <authorList>
            <person name="Denapaite D."/>
            <person name="Rieger M."/>
            <person name="Koendgen S."/>
            <person name="Brueckner R."/>
            <person name="Ochigava I."/>
            <person name="Kappeler P."/>
            <person name="Maetz-Rensing K."/>
            <person name="Leendertz F."/>
            <person name="Hakenbeck R."/>
        </authorList>
    </citation>
    <scope>NUCLEOTIDE SEQUENCE [LARGE SCALE GENOMIC DNA]</scope>
    <source>
        <strain evidence="9 10">DD18</strain>
    </source>
</reference>
<dbReference type="NCBIfam" id="TIGR01167">
    <property type="entry name" value="LPXTG_anchor"/>
    <property type="match status" value="1"/>
</dbReference>
<dbReference type="InterPro" id="IPR027607">
    <property type="entry name" value="Surf_Exclu_SEC10/PgrA"/>
</dbReference>
<keyword evidence="1" id="KW-0134">Cell wall</keyword>
<evidence type="ECO:0000313" key="10">
    <source>
        <dbReference type="Proteomes" id="UP000072578"/>
    </source>
</evidence>
<dbReference type="AlphaFoldDB" id="A0A139RBC6"/>
<feature type="chain" id="PRO_5007299047" description="Gram-positive cocci surface proteins LPxTG domain-containing protein" evidence="7">
    <location>
        <begin position="30"/>
        <end position="861"/>
    </location>
</feature>
<organism evidence="9 10">
    <name type="scientific">Streptococcus infantis</name>
    <dbReference type="NCBI Taxonomy" id="68892"/>
    <lineage>
        <taxon>Bacteria</taxon>
        <taxon>Bacillati</taxon>
        <taxon>Bacillota</taxon>
        <taxon>Bacilli</taxon>
        <taxon>Lactobacillales</taxon>
        <taxon>Streptococcaceae</taxon>
        <taxon>Streptococcus</taxon>
    </lineage>
</organism>
<evidence type="ECO:0000259" key="8">
    <source>
        <dbReference type="PROSITE" id="PS50847"/>
    </source>
</evidence>
<evidence type="ECO:0000256" key="7">
    <source>
        <dbReference type="SAM" id="SignalP"/>
    </source>
</evidence>
<dbReference type="PROSITE" id="PS50847">
    <property type="entry name" value="GRAM_POS_ANCHORING"/>
    <property type="match status" value="1"/>
</dbReference>
<feature type="signal peptide" evidence="7">
    <location>
        <begin position="1"/>
        <end position="29"/>
    </location>
</feature>
<feature type="coiled-coil region" evidence="5">
    <location>
        <begin position="691"/>
        <end position="760"/>
    </location>
</feature>
<feature type="compositionally biased region" description="Basic and acidic residues" evidence="6">
    <location>
        <begin position="158"/>
        <end position="175"/>
    </location>
</feature>
<dbReference type="NCBIfam" id="TIGR04320">
    <property type="entry name" value="Surf_Exclu_PgrA"/>
    <property type="match status" value="1"/>
</dbReference>
<dbReference type="EMBL" id="LQZF01000168">
    <property type="protein sequence ID" value="KXU12060.1"/>
    <property type="molecule type" value="Genomic_DNA"/>
</dbReference>
<evidence type="ECO:0000256" key="4">
    <source>
        <dbReference type="ARBA" id="ARBA00023088"/>
    </source>
</evidence>
<dbReference type="InterPro" id="IPR019931">
    <property type="entry name" value="LPXTG_anchor"/>
</dbReference>
<keyword evidence="3 7" id="KW-0732">Signal</keyword>